<accession>A0A9W7XVJ9</accession>
<proteinExistence type="predicted"/>
<sequence length="293" mass="30335">MAGDDTREQLAFELNHYDIDDPDSNNSGSGMLLNAMHCEARFGALPSTLLMQHPAYQQADTSIMQSVGTAVAALAKRRIDVARSSISAESAGRLFGHARNASPPPPPAAPAAAVDAPAAAPPPDTISSASPRRKRAWPDEAQHPRPGDAGGYHSEDNRASPFVTARHQMRLDSIRRNGGGDGGGGISSSSSDGCRPVAAAPHVPRIKRFVPPVRRTPSADAAADGDGERAANPADPYALASSAAAGALASRLAGQRPGGGAGRRALAPLHAKRPAAEGEPAADERLRNIEPRM</sequence>
<feature type="region of interest" description="Disordered" evidence="1">
    <location>
        <begin position="214"/>
        <end position="235"/>
    </location>
</feature>
<feature type="compositionally biased region" description="Basic and acidic residues" evidence="1">
    <location>
        <begin position="136"/>
        <end position="146"/>
    </location>
</feature>
<keyword evidence="3" id="KW-1185">Reference proteome</keyword>
<comment type="caution">
    <text evidence="2">The sequence shown here is derived from an EMBL/GenBank/DDBJ whole genome shotgun (WGS) entry which is preliminary data.</text>
</comment>
<dbReference type="EMBL" id="JANBOJ010000337">
    <property type="protein sequence ID" value="KAJ1719810.1"/>
    <property type="molecule type" value="Genomic_DNA"/>
</dbReference>
<feature type="compositionally biased region" description="Basic and acidic residues" evidence="1">
    <location>
        <begin position="282"/>
        <end position="293"/>
    </location>
</feature>
<name>A0A9W7XVJ9_9FUNG</name>
<organism evidence="2 3">
    <name type="scientific">Coemansia erecta</name>
    <dbReference type="NCBI Taxonomy" id="147472"/>
    <lineage>
        <taxon>Eukaryota</taxon>
        <taxon>Fungi</taxon>
        <taxon>Fungi incertae sedis</taxon>
        <taxon>Zoopagomycota</taxon>
        <taxon>Kickxellomycotina</taxon>
        <taxon>Kickxellomycetes</taxon>
        <taxon>Kickxellales</taxon>
        <taxon>Kickxellaceae</taxon>
        <taxon>Coemansia</taxon>
    </lineage>
</organism>
<evidence type="ECO:0000313" key="3">
    <source>
        <dbReference type="Proteomes" id="UP001149813"/>
    </source>
</evidence>
<gene>
    <name evidence="2" type="ORF">LPJ53_005491</name>
</gene>
<protein>
    <submittedName>
        <fullName evidence="2">Uncharacterized protein</fullName>
    </submittedName>
</protein>
<feature type="region of interest" description="Disordered" evidence="1">
    <location>
        <begin position="173"/>
        <end position="197"/>
    </location>
</feature>
<feature type="region of interest" description="Disordered" evidence="1">
    <location>
        <begin position="96"/>
        <end position="157"/>
    </location>
</feature>
<dbReference type="AlphaFoldDB" id="A0A9W7XVJ9"/>
<feature type="non-terminal residue" evidence="2">
    <location>
        <position position="293"/>
    </location>
</feature>
<dbReference type="Proteomes" id="UP001149813">
    <property type="component" value="Unassembled WGS sequence"/>
</dbReference>
<feature type="compositionally biased region" description="Gly residues" evidence="1">
    <location>
        <begin position="177"/>
        <end position="186"/>
    </location>
</feature>
<evidence type="ECO:0000313" key="2">
    <source>
        <dbReference type="EMBL" id="KAJ1719810.1"/>
    </source>
</evidence>
<feature type="region of interest" description="Disordered" evidence="1">
    <location>
        <begin position="270"/>
        <end position="293"/>
    </location>
</feature>
<reference evidence="2" key="1">
    <citation type="submission" date="2022-07" db="EMBL/GenBank/DDBJ databases">
        <title>Phylogenomic reconstructions and comparative analyses of Kickxellomycotina fungi.</title>
        <authorList>
            <person name="Reynolds N.K."/>
            <person name="Stajich J.E."/>
            <person name="Barry K."/>
            <person name="Grigoriev I.V."/>
            <person name="Crous P."/>
            <person name="Smith M.E."/>
        </authorList>
    </citation>
    <scope>NUCLEOTIDE SEQUENCE</scope>
    <source>
        <strain evidence="2">NBRC 32514</strain>
    </source>
</reference>
<evidence type="ECO:0000256" key="1">
    <source>
        <dbReference type="SAM" id="MobiDB-lite"/>
    </source>
</evidence>